<reference evidence="1" key="1">
    <citation type="submission" date="2020-02" db="EMBL/GenBank/DDBJ databases">
        <authorList>
            <person name="Meier V. D."/>
        </authorList>
    </citation>
    <scope>NUCLEOTIDE SEQUENCE</scope>
    <source>
        <strain evidence="1">AVDCRST_MAG93</strain>
    </source>
</reference>
<accession>A0A6J4J7J1</accession>
<proteinExistence type="predicted"/>
<evidence type="ECO:0008006" key="2">
    <source>
        <dbReference type="Google" id="ProtNLM"/>
    </source>
</evidence>
<sequence length="261" mass="29523">MSTVDCIIGLYIRVDEMLHDAPKHPQARLYPSEVVTLGLLFALKGLGPRPFYSWLTRNYPDYFPNLPERTRLFRLLDAHADLTDMFLAQPTLLGVADTFGIELRHPLREGRAPMQIGNKGKSNHRWIVGAKLACLINQYGFVVAWEYGGAGRADNSFPELISDFADETVVFVDSSFHAKEGDPSNQKVCERGTNNERMLIEQVFSLLTRVLHLKKVSHRSWDGLRMRLAYVLALFNTLLAWDGFPVDDDGNVELSIANFVI</sequence>
<evidence type="ECO:0000313" key="1">
    <source>
        <dbReference type="EMBL" id="CAA9271110.1"/>
    </source>
</evidence>
<dbReference type="AlphaFoldDB" id="A0A6J4J7J1"/>
<dbReference type="EMBL" id="CADCTR010000903">
    <property type="protein sequence ID" value="CAA9271110.1"/>
    <property type="molecule type" value="Genomic_DNA"/>
</dbReference>
<gene>
    <name evidence="1" type="ORF">AVDCRST_MAG93-2641</name>
</gene>
<protein>
    <recommendedName>
        <fullName evidence="2">Transposase</fullName>
    </recommendedName>
</protein>
<name>A0A6J4J7J1_9CHLR</name>
<organism evidence="1">
    <name type="scientific">uncultured Chloroflexia bacterium</name>
    <dbReference type="NCBI Taxonomy" id="1672391"/>
    <lineage>
        <taxon>Bacteria</taxon>
        <taxon>Bacillati</taxon>
        <taxon>Chloroflexota</taxon>
        <taxon>Chloroflexia</taxon>
        <taxon>environmental samples</taxon>
    </lineage>
</organism>